<feature type="transmembrane region" description="Helical" evidence="1">
    <location>
        <begin position="264"/>
        <end position="289"/>
    </location>
</feature>
<organism evidence="2">
    <name type="scientific">freshwater metagenome</name>
    <dbReference type="NCBI Taxonomy" id="449393"/>
    <lineage>
        <taxon>unclassified sequences</taxon>
        <taxon>metagenomes</taxon>
        <taxon>ecological metagenomes</taxon>
    </lineage>
</organism>
<keyword evidence="1" id="KW-0812">Transmembrane</keyword>
<accession>A0A6J7EW36</accession>
<name>A0A6J7EW36_9ZZZZ</name>
<sequence>MTHPANLAAGLDRVRVILSTGAPLERALAMAEVNPTEITEINARAILAMALSTGAPAVITTDRLRKLLRDDDRASQEVQTAISAPLLARKIVMAVPGASVVLGLILGFDVLPTLFTTPLGWCCLAGGAGLSLLGAVWMRRLEARARRHVATAGLWSELAAVCVDAGLPLQVAMSLADEVFVWATRAQDLMRANANAGATGNASAKANANARSSLTAIDEGRRSARIAILAGVPVGEALRVAADEQRARNHAARLRSARELGERILIPLGACYLPAFMLWGVVPIVSGLLTESFVR</sequence>
<feature type="transmembrane region" description="Helical" evidence="1">
    <location>
        <begin position="118"/>
        <end position="138"/>
    </location>
</feature>
<protein>
    <submittedName>
        <fullName evidence="2">Unannotated protein</fullName>
    </submittedName>
</protein>
<dbReference type="PANTHER" id="PTHR35007:SF2">
    <property type="entry name" value="PILUS ASSEMBLE PROTEIN"/>
    <property type="match status" value="1"/>
</dbReference>
<dbReference type="PANTHER" id="PTHR35007">
    <property type="entry name" value="INTEGRAL MEMBRANE PROTEIN-RELATED"/>
    <property type="match status" value="1"/>
</dbReference>
<keyword evidence="1" id="KW-0472">Membrane</keyword>
<dbReference type="AlphaFoldDB" id="A0A6J7EW36"/>
<evidence type="ECO:0000313" key="2">
    <source>
        <dbReference type="EMBL" id="CAB4887366.1"/>
    </source>
</evidence>
<evidence type="ECO:0000256" key="1">
    <source>
        <dbReference type="SAM" id="Phobius"/>
    </source>
</evidence>
<gene>
    <name evidence="2" type="ORF">UFOPK3516_00028</name>
</gene>
<proteinExistence type="predicted"/>
<feature type="transmembrane region" description="Helical" evidence="1">
    <location>
        <begin position="91"/>
        <end position="112"/>
    </location>
</feature>
<dbReference type="EMBL" id="CAFBMB010000001">
    <property type="protein sequence ID" value="CAB4887366.1"/>
    <property type="molecule type" value="Genomic_DNA"/>
</dbReference>
<keyword evidence="1" id="KW-1133">Transmembrane helix</keyword>
<reference evidence="2" key="1">
    <citation type="submission" date="2020-05" db="EMBL/GenBank/DDBJ databases">
        <authorList>
            <person name="Chiriac C."/>
            <person name="Salcher M."/>
            <person name="Ghai R."/>
            <person name="Kavagutti S V."/>
        </authorList>
    </citation>
    <scope>NUCLEOTIDE SEQUENCE</scope>
</reference>